<name>A0A448TUC0_9PAST</name>
<feature type="binding site" evidence="12">
    <location>
        <position position="58"/>
    </location>
    <ligand>
        <name>glutathione</name>
        <dbReference type="ChEBI" id="CHEBI:57925"/>
    </ligand>
</feature>
<dbReference type="GO" id="GO:0015036">
    <property type="term" value="F:disulfide oxidoreductase activity"/>
    <property type="evidence" value="ECO:0007669"/>
    <property type="project" value="InterPro"/>
</dbReference>
<dbReference type="PIRSF" id="PIRSF005894">
    <property type="entry name" value="Monothiol_GRX"/>
    <property type="match status" value="1"/>
</dbReference>
<evidence type="ECO:0000256" key="4">
    <source>
        <dbReference type="ARBA" id="ARBA00011738"/>
    </source>
</evidence>
<feature type="binding site" evidence="13">
    <location>
        <position position="29"/>
    </location>
    <ligand>
        <name>[2Fe-2S] cluster</name>
        <dbReference type="ChEBI" id="CHEBI:190135"/>
        <note>ligand shared between dimeric partners</note>
    </ligand>
</feature>
<dbReference type="RefSeq" id="WP_126599398.1">
    <property type="nucleotide sequence ID" value="NZ_LR134510.1"/>
</dbReference>
<dbReference type="FunFam" id="3.40.30.10:FF:000006">
    <property type="entry name" value="Glutaredoxin"/>
    <property type="match status" value="1"/>
</dbReference>
<evidence type="ECO:0000256" key="3">
    <source>
        <dbReference type="ARBA" id="ARBA00009630"/>
    </source>
</evidence>
<keyword evidence="16" id="KW-1185">Reference proteome</keyword>
<dbReference type="InterPro" id="IPR036249">
    <property type="entry name" value="Thioredoxin-like_sf"/>
</dbReference>
<accession>A0A448TUC0</accession>
<dbReference type="GO" id="GO:0005737">
    <property type="term" value="C:cytoplasm"/>
    <property type="evidence" value="ECO:0007669"/>
    <property type="project" value="UniProtKB-SubCell"/>
</dbReference>
<evidence type="ECO:0000313" key="16">
    <source>
        <dbReference type="Proteomes" id="UP000279799"/>
    </source>
</evidence>
<comment type="function">
    <text evidence="1">Monothiol glutaredoxin involved in the biogenesis of iron-sulfur clusters.</text>
</comment>
<sequence>MDTLEKIKKQIAENPIILYMKGSPKLPGCGFSARAVEAILACNVPFGYVDILQHPDIRAELPKYAQWPTFPQLWVEGELIGGCDIILEMFQAGELQVLLHDVAARHNETKAEKDAE</sequence>
<evidence type="ECO:0000256" key="1">
    <source>
        <dbReference type="ARBA" id="ARBA00002853"/>
    </source>
</evidence>
<evidence type="ECO:0000256" key="5">
    <source>
        <dbReference type="ARBA" id="ARBA00022490"/>
    </source>
</evidence>
<dbReference type="Gene3D" id="3.40.30.10">
    <property type="entry name" value="Glutaredoxin"/>
    <property type="match status" value="1"/>
</dbReference>
<feature type="binding site" evidence="12">
    <location>
        <position position="70"/>
    </location>
    <ligand>
        <name>glutathione</name>
        <dbReference type="ChEBI" id="CHEBI:57925"/>
    </ligand>
</feature>
<dbReference type="Proteomes" id="UP000279799">
    <property type="component" value="Chromosome"/>
</dbReference>
<organism evidence="15 16">
    <name type="scientific">Actinobacillus delphinicola</name>
    <dbReference type="NCBI Taxonomy" id="51161"/>
    <lineage>
        <taxon>Bacteria</taxon>
        <taxon>Pseudomonadati</taxon>
        <taxon>Pseudomonadota</taxon>
        <taxon>Gammaproteobacteria</taxon>
        <taxon>Pasteurellales</taxon>
        <taxon>Pasteurellaceae</taxon>
        <taxon>Actinobacillus</taxon>
    </lineage>
</organism>
<gene>
    <name evidence="15" type="primary">grxD</name>
    <name evidence="15" type="ORF">NCTC12871_00906</name>
</gene>
<dbReference type="KEGG" id="adp:NCTC12871_00906"/>
<dbReference type="CDD" id="cd03028">
    <property type="entry name" value="GRX_PICOT_like"/>
    <property type="match status" value="1"/>
</dbReference>
<evidence type="ECO:0000256" key="12">
    <source>
        <dbReference type="PIRSR" id="PIRSR005894-1"/>
    </source>
</evidence>
<dbReference type="AlphaFoldDB" id="A0A448TUC0"/>
<dbReference type="InterPro" id="IPR033658">
    <property type="entry name" value="GRX_PICOT-like"/>
</dbReference>
<keyword evidence="8 13" id="KW-0408">Iron</keyword>
<evidence type="ECO:0000256" key="8">
    <source>
        <dbReference type="ARBA" id="ARBA00023004"/>
    </source>
</evidence>
<protein>
    <recommendedName>
        <fullName evidence="11">Glutaredoxin</fullName>
    </recommendedName>
</protein>
<dbReference type="SUPFAM" id="SSF52833">
    <property type="entry name" value="Thioredoxin-like"/>
    <property type="match status" value="1"/>
</dbReference>
<keyword evidence="5" id="KW-0963">Cytoplasm</keyword>
<comment type="similarity">
    <text evidence="3 11">Belongs to the glutaredoxin family. Monothiol subfamily.</text>
</comment>
<comment type="subcellular location">
    <subcellularLocation>
        <location evidence="2">Cytoplasm</location>
    </subcellularLocation>
</comment>
<evidence type="ECO:0000259" key="14">
    <source>
        <dbReference type="Pfam" id="PF00462"/>
    </source>
</evidence>
<dbReference type="PANTHER" id="PTHR10293:SF72">
    <property type="entry name" value="MONOTHIOL GLUTAREDOXIN-S14, CHLOROPLASTIC"/>
    <property type="match status" value="1"/>
</dbReference>
<dbReference type="OrthoDB" id="9804115at2"/>
<dbReference type="GO" id="GO:0051537">
    <property type="term" value="F:2 iron, 2 sulfur cluster binding"/>
    <property type="evidence" value="ECO:0007669"/>
    <property type="project" value="UniProtKB-KW"/>
</dbReference>
<evidence type="ECO:0000256" key="13">
    <source>
        <dbReference type="PIRSR" id="PIRSR005894-2"/>
    </source>
</evidence>
<evidence type="ECO:0000256" key="6">
    <source>
        <dbReference type="ARBA" id="ARBA00022714"/>
    </source>
</evidence>
<dbReference type="Pfam" id="PF00462">
    <property type="entry name" value="Glutaredoxin"/>
    <property type="match status" value="1"/>
</dbReference>
<dbReference type="PROSITE" id="PS51354">
    <property type="entry name" value="GLUTAREDOXIN_2"/>
    <property type="match status" value="1"/>
</dbReference>
<feature type="binding site" evidence="12">
    <location>
        <begin position="83"/>
        <end position="84"/>
    </location>
    <ligand>
        <name>glutathione</name>
        <dbReference type="ChEBI" id="CHEBI:57925"/>
    </ligand>
</feature>
<evidence type="ECO:0000256" key="7">
    <source>
        <dbReference type="ARBA" id="ARBA00022723"/>
    </source>
</evidence>
<evidence type="ECO:0000313" key="15">
    <source>
        <dbReference type="EMBL" id="VEJ09453.1"/>
    </source>
</evidence>
<evidence type="ECO:0000256" key="2">
    <source>
        <dbReference type="ARBA" id="ARBA00004496"/>
    </source>
</evidence>
<feature type="binding site" evidence="12">
    <location>
        <position position="21"/>
    </location>
    <ligand>
        <name>glutathione</name>
        <dbReference type="ChEBI" id="CHEBI:57925"/>
    </ligand>
</feature>
<keyword evidence="6 13" id="KW-0001">2Fe-2S</keyword>
<keyword evidence="9 13" id="KW-0411">Iron-sulfur</keyword>
<evidence type="ECO:0000256" key="9">
    <source>
        <dbReference type="ARBA" id="ARBA00023014"/>
    </source>
</evidence>
<comment type="subunit">
    <text evidence="4">Homodimer.</text>
</comment>
<keyword evidence="7 13" id="KW-0479">Metal-binding</keyword>
<dbReference type="InterPro" id="IPR014434">
    <property type="entry name" value="Monothiol_GRX"/>
</dbReference>
<feature type="domain" description="Glutaredoxin" evidence="14">
    <location>
        <begin position="16"/>
        <end position="80"/>
    </location>
</feature>
<dbReference type="EMBL" id="LR134510">
    <property type="protein sequence ID" value="VEJ09453.1"/>
    <property type="molecule type" value="Genomic_DNA"/>
</dbReference>
<evidence type="ECO:0000256" key="11">
    <source>
        <dbReference type="PIRNR" id="PIRNR005894"/>
    </source>
</evidence>
<dbReference type="NCBIfam" id="TIGR00365">
    <property type="entry name" value="Grx4 family monothiol glutaredoxin"/>
    <property type="match status" value="1"/>
</dbReference>
<reference evidence="15 16" key="1">
    <citation type="submission" date="2018-12" db="EMBL/GenBank/DDBJ databases">
        <authorList>
            <consortium name="Pathogen Informatics"/>
        </authorList>
    </citation>
    <scope>NUCLEOTIDE SEQUENCE [LARGE SCALE GENOMIC DNA]</scope>
    <source>
        <strain evidence="15 16">NCTC12871</strain>
    </source>
</reference>
<dbReference type="PANTHER" id="PTHR10293">
    <property type="entry name" value="GLUTAREDOXIN FAMILY MEMBER"/>
    <property type="match status" value="1"/>
</dbReference>
<dbReference type="InterPro" id="IPR002109">
    <property type="entry name" value="Glutaredoxin"/>
</dbReference>
<proteinExistence type="inferred from homology"/>
<dbReference type="InterPro" id="IPR004480">
    <property type="entry name" value="Monothiol_GRX-rel"/>
</dbReference>
<evidence type="ECO:0000256" key="10">
    <source>
        <dbReference type="ARBA" id="ARBA00023284"/>
    </source>
</evidence>
<keyword evidence="10" id="KW-0676">Redox-active center</keyword>
<dbReference type="GO" id="GO:0046872">
    <property type="term" value="F:metal ion binding"/>
    <property type="evidence" value="ECO:0007669"/>
    <property type="project" value="UniProtKB-KW"/>
</dbReference>